<organism evidence="4 5">
    <name type="scientific">Microbotryum saponariae</name>
    <dbReference type="NCBI Taxonomy" id="289078"/>
    <lineage>
        <taxon>Eukaryota</taxon>
        <taxon>Fungi</taxon>
        <taxon>Dikarya</taxon>
        <taxon>Basidiomycota</taxon>
        <taxon>Pucciniomycotina</taxon>
        <taxon>Microbotryomycetes</taxon>
        <taxon>Microbotryales</taxon>
        <taxon>Microbotryaceae</taxon>
        <taxon>Microbotryum</taxon>
    </lineage>
</organism>
<dbReference type="AlphaFoldDB" id="A0A2X0LQ58"/>
<dbReference type="InterPro" id="IPR045339">
    <property type="entry name" value="DUF6534"/>
</dbReference>
<name>A0A2X0LQ58_9BASI</name>
<accession>A0A2X0LQ58</accession>
<feature type="transmembrane region" description="Helical" evidence="2">
    <location>
        <begin position="145"/>
        <end position="166"/>
    </location>
</feature>
<keyword evidence="2" id="KW-1133">Transmembrane helix</keyword>
<keyword evidence="2" id="KW-0472">Membrane</keyword>
<feature type="transmembrane region" description="Helical" evidence="2">
    <location>
        <begin position="6"/>
        <end position="22"/>
    </location>
</feature>
<feature type="transmembrane region" description="Helical" evidence="2">
    <location>
        <begin position="71"/>
        <end position="92"/>
    </location>
</feature>
<dbReference type="Pfam" id="PF20152">
    <property type="entry name" value="DUF6534"/>
    <property type="match status" value="1"/>
</dbReference>
<evidence type="ECO:0000256" key="1">
    <source>
        <dbReference type="SAM" id="MobiDB-lite"/>
    </source>
</evidence>
<feature type="transmembrane region" description="Helical" evidence="2">
    <location>
        <begin position="178"/>
        <end position="203"/>
    </location>
</feature>
<dbReference type="PANTHER" id="PTHR40465:SF1">
    <property type="entry name" value="DUF6534 DOMAIN-CONTAINING PROTEIN"/>
    <property type="match status" value="1"/>
</dbReference>
<keyword evidence="2" id="KW-0812">Transmembrane</keyword>
<feature type="domain" description="DUF6534" evidence="3">
    <location>
        <begin position="151"/>
        <end position="238"/>
    </location>
</feature>
<evidence type="ECO:0000259" key="3">
    <source>
        <dbReference type="Pfam" id="PF20152"/>
    </source>
</evidence>
<feature type="transmembrane region" description="Helical" evidence="2">
    <location>
        <begin position="34"/>
        <end position="59"/>
    </location>
</feature>
<feature type="transmembrane region" description="Helical" evidence="2">
    <location>
        <begin position="104"/>
        <end position="125"/>
    </location>
</feature>
<feature type="transmembrane region" description="Helical" evidence="2">
    <location>
        <begin position="215"/>
        <end position="234"/>
    </location>
</feature>
<keyword evidence="5" id="KW-1185">Reference proteome</keyword>
<gene>
    <name evidence="4" type="ORF">BZ3500_MVSOF-1268-A1-R1_CHR10-1G02552</name>
</gene>
<dbReference type="OrthoDB" id="3155837at2759"/>
<dbReference type="PANTHER" id="PTHR40465">
    <property type="entry name" value="CHROMOSOME 1, WHOLE GENOME SHOTGUN SEQUENCE"/>
    <property type="match status" value="1"/>
</dbReference>
<evidence type="ECO:0000313" key="4">
    <source>
        <dbReference type="EMBL" id="SDA01273.1"/>
    </source>
</evidence>
<reference evidence="5" key="1">
    <citation type="submission" date="2016-10" db="EMBL/GenBank/DDBJ databases">
        <authorList>
            <person name="Jeantristanb JTB J.-T."/>
            <person name="Ricardo R."/>
        </authorList>
    </citation>
    <scope>NUCLEOTIDE SEQUENCE [LARGE SCALE GENOMIC DNA]</scope>
</reference>
<evidence type="ECO:0000313" key="5">
    <source>
        <dbReference type="Proteomes" id="UP000249723"/>
    </source>
</evidence>
<dbReference type="Proteomes" id="UP000249723">
    <property type="component" value="Unassembled WGS sequence"/>
</dbReference>
<feature type="region of interest" description="Disordered" evidence="1">
    <location>
        <begin position="252"/>
        <end position="272"/>
    </location>
</feature>
<dbReference type="EMBL" id="FMWP01000116">
    <property type="protein sequence ID" value="SDA01273.1"/>
    <property type="molecule type" value="Genomic_DNA"/>
</dbReference>
<evidence type="ECO:0000256" key="2">
    <source>
        <dbReference type="SAM" id="Phobius"/>
    </source>
</evidence>
<sequence length="272" mass="30503">MAAFFEICLLGIIFAQTFYYFTRCFRDAVTLRALVGIAVCSMCVKGVLDVWTVWCHLIYLELRVTRPTIPWEILVAIPLGQVPILTSQAYLCFRVWVASGRKKLPVAIGALASLSSTAFFCVYVVSRIIHESSDDDSVPIWIPPWAFGTGVTDVYLSLTFVYYVLYTRQQPVCNRLDYMLFRLASLVVTSCLPPALISLVMAILEVTASTGTACWVFFTVIIGGIYMVCILYSLNSRRQILEEAYARRSGKVVPSSNTRPSGGPRREPTRYI</sequence>
<proteinExistence type="predicted"/>
<protein>
    <submittedName>
        <fullName evidence="4">BZ3500_MvSof-1268-A1-R1_Chr10-1g02552 protein</fullName>
    </submittedName>
</protein>